<evidence type="ECO:0000256" key="2">
    <source>
        <dbReference type="ARBA" id="ARBA00024325"/>
    </source>
</evidence>
<dbReference type="EMBL" id="JACHON010000012">
    <property type="protein sequence ID" value="MBB6513500.1"/>
    <property type="molecule type" value="Genomic_DNA"/>
</dbReference>
<dbReference type="AlphaFoldDB" id="A0A841RH61"/>
<comment type="subcellular location">
    <subcellularLocation>
        <location evidence="2">Spore coat</location>
    </subcellularLocation>
</comment>
<accession>A0A841RH61</accession>
<dbReference type="GO" id="GO:0030435">
    <property type="term" value="P:sporulation resulting in formation of a cellular spore"/>
    <property type="evidence" value="ECO:0007669"/>
    <property type="project" value="UniProtKB-KW"/>
</dbReference>
<protein>
    <submittedName>
        <fullName evidence="4">Spore coat protein F</fullName>
    </submittedName>
</protein>
<keyword evidence="1" id="KW-0749">Sporulation</keyword>
<dbReference type="InterPro" id="IPR012347">
    <property type="entry name" value="Ferritin-like"/>
</dbReference>
<proteinExistence type="inferred from homology"/>
<dbReference type="InterPro" id="IPR012851">
    <property type="entry name" value="Spore_coat_CotF-like"/>
</dbReference>
<dbReference type="PANTHER" id="PTHR39183:SF1">
    <property type="entry name" value="SPORE COAT PROTEIN F-LIKE PROTEIN YHCQ"/>
    <property type="match status" value="1"/>
</dbReference>
<comment type="caution">
    <text evidence="4">The sequence shown here is derived from an EMBL/GenBank/DDBJ whole genome shotgun (WGS) entry which is preliminary data.</text>
</comment>
<keyword evidence="5" id="KW-1185">Reference proteome</keyword>
<gene>
    <name evidence="4" type="ORF">GGQ92_002312</name>
</gene>
<evidence type="ECO:0000313" key="5">
    <source>
        <dbReference type="Proteomes" id="UP000572212"/>
    </source>
</evidence>
<dbReference type="PANTHER" id="PTHR39183">
    <property type="entry name" value="SPORE COAT PROTEIN F-LIKE PROTEIN YHCQ"/>
    <property type="match status" value="1"/>
</dbReference>
<sequence>MDKMKTPATQRHLAWHETLELHELVVFQSVGLMKLKQTHPKIKDPTLKVIYQQAITALSKNIEELLRFYSIAAHPDRDIEDRQDNLPFYAGDLLSLTKTSIRNYAIAITETATPQLRDVLKKQLMAAIDLHATVYNYMYQNSLYPSYDLNRLLKNDMNLAAKALSAPY</sequence>
<dbReference type="Gene3D" id="1.20.1260.10">
    <property type="match status" value="1"/>
</dbReference>
<evidence type="ECO:0000313" key="4">
    <source>
        <dbReference type="EMBL" id="MBB6513500.1"/>
    </source>
</evidence>
<keyword evidence="4" id="KW-0946">Virion</keyword>
<comment type="similarity">
    <text evidence="3">Belongs to the CotF family.</text>
</comment>
<organism evidence="4 5">
    <name type="scientific">Gracilibacillus halotolerans</name>
    <dbReference type="NCBI Taxonomy" id="74386"/>
    <lineage>
        <taxon>Bacteria</taxon>
        <taxon>Bacillati</taxon>
        <taxon>Bacillota</taxon>
        <taxon>Bacilli</taxon>
        <taxon>Bacillales</taxon>
        <taxon>Bacillaceae</taxon>
        <taxon>Gracilibacillus</taxon>
    </lineage>
</organism>
<reference evidence="4 5" key="1">
    <citation type="submission" date="2020-08" db="EMBL/GenBank/DDBJ databases">
        <title>Genomic Encyclopedia of Type Strains, Phase IV (KMG-IV): sequencing the most valuable type-strain genomes for metagenomic binning, comparative biology and taxonomic classification.</title>
        <authorList>
            <person name="Goeker M."/>
        </authorList>
    </citation>
    <scope>NUCLEOTIDE SEQUENCE [LARGE SCALE GENOMIC DNA]</scope>
    <source>
        <strain evidence="4 5">DSM 11805</strain>
    </source>
</reference>
<dbReference type="Proteomes" id="UP000572212">
    <property type="component" value="Unassembled WGS sequence"/>
</dbReference>
<evidence type="ECO:0000256" key="1">
    <source>
        <dbReference type="ARBA" id="ARBA00022969"/>
    </source>
</evidence>
<evidence type="ECO:0000256" key="3">
    <source>
        <dbReference type="ARBA" id="ARBA00024344"/>
    </source>
</evidence>
<dbReference type="Pfam" id="PF07875">
    <property type="entry name" value="Coat_F"/>
    <property type="match status" value="1"/>
</dbReference>
<name>A0A841RH61_9BACI</name>
<dbReference type="RefSeq" id="WP_184248779.1">
    <property type="nucleotide sequence ID" value="NZ_BAAACU010000029.1"/>
</dbReference>
<keyword evidence="4" id="KW-0167">Capsid protein</keyword>